<dbReference type="RefSeq" id="WP_183306073.1">
    <property type="nucleotide sequence ID" value="NZ_JACIEP010000003.1"/>
</dbReference>
<protein>
    <recommendedName>
        <fullName evidence="2">Phage integrase SAM-like domain-containing protein</fullName>
    </recommendedName>
</protein>
<organism evidence="3 4">
    <name type="scientific">Dysgonomonas hofstadii</name>
    <dbReference type="NCBI Taxonomy" id="637886"/>
    <lineage>
        <taxon>Bacteria</taxon>
        <taxon>Pseudomonadati</taxon>
        <taxon>Bacteroidota</taxon>
        <taxon>Bacteroidia</taxon>
        <taxon>Bacteroidales</taxon>
        <taxon>Dysgonomonadaceae</taxon>
        <taxon>Dysgonomonas</taxon>
    </lineage>
</organism>
<dbReference type="Gene3D" id="1.10.443.10">
    <property type="entry name" value="Intergrase catalytic core"/>
    <property type="match status" value="1"/>
</dbReference>
<dbReference type="AlphaFoldDB" id="A0A840CGL3"/>
<sequence>MFSIRLKGDRTPKDIEMVRLKLVFYRTSYSRITKTICISGLYKDWDQKGQCFIGNTAEISSKNHLLRKTILKYLKIAERWECEEKDWSPAELSHYYDDNQKYKDRQVSVSAILDRIVNYFEHRKRVKNGITISSSNTARGYRFLKRSLEKFTKLKYRKEFSRYLFRDITEKFILDFGVFIQQQGAKKGNNGGIYAKLKYLHATFTYAKKYNVYGVNLSVFEPIRDKFKSRFFIPKAVTNISMQLLENMDRSFLKKYERFHLDLFLFSYYAGGISNIDICYLTRKCIKNDEIAFERIKCNKQVRVVLIDKAKDLIEKYRKEACMDYIFPIFKLCNQSEKNRYELVSRLTVKVNKTLKKICLYQGITERVTWGTARSCFISRLIDEGYHPLQIAEQVGNNPQTIYKYYYINTNKEKMRKHLNELF</sequence>
<dbReference type="GO" id="GO:0015074">
    <property type="term" value="P:DNA integration"/>
    <property type="evidence" value="ECO:0007669"/>
    <property type="project" value="InterPro"/>
</dbReference>
<evidence type="ECO:0000259" key="2">
    <source>
        <dbReference type="Pfam" id="PF13102"/>
    </source>
</evidence>
<dbReference type="EMBL" id="JACIEP010000003">
    <property type="protein sequence ID" value="MBB4035127.1"/>
    <property type="molecule type" value="Genomic_DNA"/>
</dbReference>
<gene>
    <name evidence="3" type="ORF">GGR21_001016</name>
</gene>
<dbReference type="GO" id="GO:0006310">
    <property type="term" value="P:DNA recombination"/>
    <property type="evidence" value="ECO:0007669"/>
    <property type="project" value="UniProtKB-KW"/>
</dbReference>
<keyword evidence="1" id="KW-0233">DNA recombination</keyword>
<dbReference type="InterPro" id="IPR011010">
    <property type="entry name" value="DNA_brk_join_enz"/>
</dbReference>
<name>A0A840CGL3_9BACT</name>
<dbReference type="Proteomes" id="UP000555103">
    <property type="component" value="Unassembled WGS sequence"/>
</dbReference>
<dbReference type="SUPFAM" id="SSF56349">
    <property type="entry name" value="DNA breaking-rejoining enzymes"/>
    <property type="match status" value="1"/>
</dbReference>
<accession>A0A840CGL3</accession>
<feature type="domain" description="Phage integrase SAM-like" evidence="2">
    <location>
        <begin position="126"/>
        <end position="212"/>
    </location>
</feature>
<evidence type="ECO:0000256" key="1">
    <source>
        <dbReference type="ARBA" id="ARBA00023172"/>
    </source>
</evidence>
<evidence type="ECO:0000313" key="3">
    <source>
        <dbReference type="EMBL" id="MBB4035127.1"/>
    </source>
</evidence>
<keyword evidence="4" id="KW-1185">Reference proteome</keyword>
<dbReference type="Pfam" id="PF13102">
    <property type="entry name" value="Phage_int_SAM_5"/>
    <property type="match status" value="1"/>
</dbReference>
<dbReference type="GO" id="GO:0003677">
    <property type="term" value="F:DNA binding"/>
    <property type="evidence" value="ECO:0007669"/>
    <property type="project" value="InterPro"/>
</dbReference>
<comment type="caution">
    <text evidence="3">The sequence shown here is derived from an EMBL/GenBank/DDBJ whole genome shotgun (WGS) entry which is preliminary data.</text>
</comment>
<dbReference type="InterPro" id="IPR013762">
    <property type="entry name" value="Integrase-like_cat_sf"/>
</dbReference>
<evidence type="ECO:0000313" key="4">
    <source>
        <dbReference type="Proteomes" id="UP000555103"/>
    </source>
</evidence>
<dbReference type="InterPro" id="IPR025269">
    <property type="entry name" value="SAM-like_dom"/>
</dbReference>
<reference evidence="3 4" key="1">
    <citation type="submission" date="2020-08" db="EMBL/GenBank/DDBJ databases">
        <title>Genomic Encyclopedia of Type Strains, Phase IV (KMG-IV): sequencing the most valuable type-strain genomes for metagenomic binning, comparative biology and taxonomic classification.</title>
        <authorList>
            <person name="Goeker M."/>
        </authorList>
    </citation>
    <scope>NUCLEOTIDE SEQUENCE [LARGE SCALE GENOMIC DNA]</scope>
    <source>
        <strain evidence="3 4">DSM 104969</strain>
    </source>
</reference>
<proteinExistence type="predicted"/>